<dbReference type="EMBL" id="CP093442">
    <property type="protein sequence ID" value="UOF02778.1"/>
    <property type="molecule type" value="Genomic_DNA"/>
</dbReference>
<organism evidence="2 3">
    <name type="scientific">Bdellovibrio reynosensis</name>
    <dbReference type="NCBI Taxonomy" id="2835041"/>
    <lineage>
        <taxon>Bacteria</taxon>
        <taxon>Pseudomonadati</taxon>
        <taxon>Bdellovibrionota</taxon>
        <taxon>Bdellovibrionia</taxon>
        <taxon>Bdellovibrionales</taxon>
        <taxon>Pseudobdellovibrionaceae</taxon>
        <taxon>Bdellovibrio</taxon>
    </lineage>
</organism>
<accession>A0ABY4CD67</accession>
<dbReference type="Gene3D" id="1.50.10.20">
    <property type="match status" value="1"/>
</dbReference>
<protein>
    <recommendedName>
        <fullName evidence="4">Squalene cyclase C-terminal domain-containing protein</fullName>
    </recommendedName>
</protein>
<feature type="signal peptide" evidence="1">
    <location>
        <begin position="1"/>
        <end position="21"/>
    </location>
</feature>
<evidence type="ECO:0000313" key="3">
    <source>
        <dbReference type="Proteomes" id="UP000830116"/>
    </source>
</evidence>
<keyword evidence="3" id="KW-1185">Reference proteome</keyword>
<evidence type="ECO:0008006" key="4">
    <source>
        <dbReference type="Google" id="ProtNLM"/>
    </source>
</evidence>
<dbReference type="SUPFAM" id="SSF48239">
    <property type="entry name" value="Terpenoid cyclases/Protein prenyltransferases"/>
    <property type="match status" value="1"/>
</dbReference>
<feature type="chain" id="PRO_5047429336" description="Squalene cyclase C-terminal domain-containing protein" evidence="1">
    <location>
        <begin position="22"/>
        <end position="439"/>
    </location>
</feature>
<dbReference type="RefSeq" id="WP_243540585.1">
    <property type="nucleotide sequence ID" value="NZ_CP093442.1"/>
</dbReference>
<name>A0ABY4CD67_9BACT</name>
<reference evidence="2" key="1">
    <citation type="submission" date="2022-03" db="EMBL/GenBank/DDBJ databases">
        <title>Genome Identification and Characterization of new species Bdellovibrio reynosense LBG001 sp. nov. from a Mexico soil sample.</title>
        <authorList>
            <person name="Camilli A."/>
            <person name="Ajao Y."/>
            <person name="Guo X."/>
        </authorList>
    </citation>
    <scope>NUCLEOTIDE SEQUENCE</scope>
    <source>
        <strain evidence="2">LBG001</strain>
    </source>
</reference>
<evidence type="ECO:0000313" key="2">
    <source>
        <dbReference type="EMBL" id="UOF02778.1"/>
    </source>
</evidence>
<dbReference type="InterPro" id="IPR008930">
    <property type="entry name" value="Terpenoid_cyclase/PrenylTrfase"/>
</dbReference>
<dbReference type="Proteomes" id="UP000830116">
    <property type="component" value="Chromosome"/>
</dbReference>
<gene>
    <name evidence="2" type="ORF">MNR06_07415</name>
</gene>
<sequence>MMKILGAFLVSLLSLPFGSYAAGRYDSLINSSLDFLAAYQTEGTGDGYFPGHWKSKVTSYAPSAIGIGKFAVPYDDPSIFTAAIVANTLAEIYFQNPRFKKIPALVEKTKNGIYPFRLNSYLFSFYPEKYYRGTKVVGPKHMYLARAWWGFANVPPDADTNSATYTYQYYLNKLNPRWLPPGHSSPVPAVFTKKLANTRDLNRHPHGYNLAQGHINTGAFMTYLMDENSADMPRFLFAPPDKGPRIPFAKNDVDCVVNANILNLLSLANKEDTPGYKSTCNHLRRVVKWKQYFFCGMYYPSLYALPYSMANAMENGAECLEPTRDDLLSYLIQKQNKDGSWRNSVLARPDFIQSSAWALNAFLMLGDPENKVHRYHAQKGLKYLLSQKMKDSGGRSYWKGEVYFAALFTARFNVVWRSTAYTTALTAKAFALADSKWNL</sequence>
<evidence type="ECO:0000256" key="1">
    <source>
        <dbReference type="SAM" id="SignalP"/>
    </source>
</evidence>
<keyword evidence="1" id="KW-0732">Signal</keyword>
<proteinExistence type="predicted"/>